<dbReference type="Gene3D" id="1.10.510.10">
    <property type="entry name" value="Transferase(Phosphotransferase) domain 1"/>
    <property type="match status" value="1"/>
</dbReference>
<evidence type="ECO:0000256" key="6">
    <source>
        <dbReference type="ARBA" id="ARBA00022840"/>
    </source>
</evidence>
<keyword evidence="3" id="KW-0808">Transferase</keyword>
<evidence type="ECO:0000256" key="5">
    <source>
        <dbReference type="ARBA" id="ARBA00022777"/>
    </source>
</evidence>
<dbReference type="PROSITE" id="PS50011">
    <property type="entry name" value="PROTEIN_KINASE_DOM"/>
    <property type="match status" value="1"/>
</dbReference>
<dbReference type="PANTHER" id="PTHR24054">
    <property type="entry name" value="CASEIN KINASE II SUBUNIT ALPHA"/>
    <property type="match status" value="1"/>
</dbReference>
<dbReference type="Proteomes" id="UP001189429">
    <property type="component" value="Unassembled WGS sequence"/>
</dbReference>
<reference evidence="10" key="1">
    <citation type="submission" date="2023-10" db="EMBL/GenBank/DDBJ databases">
        <authorList>
            <person name="Chen Y."/>
            <person name="Shah S."/>
            <person name="Dougan E. K."/>
            <person name="Thang M."/>
            <person name="Chan C."/>
        </authorList>
    </citation>
    <scope>NUCLEOTIDE SEQUENCE [LARGE SCALE GENOMIC DNA]</scope>
</reference>
<dbReference type="Gene3D" id="3.30.200.20">
    <property type="entry name" value="Phosphorylase Kinase, domain 1"/>
    <property type="match status" value="1"/>
</dbReference>
<dbReference type="EMBL" id="CAUYUJ010020232">
    <property type="protein sequence ID" value="CAK0896741.1"/>
    <property type="molecule type" value="Genomic_DNA"/>
</dbReference>
<proteinExistence type="predicted"/>
<feature type="domain" description="Protein kinase" evidence="9">
    <location>
        <begin position="1"/>
        <end position="237"/>
    </location>
</feature>
<comment type="catalytic activity">
    <reaction evidence="7">
        <text>L-threonyl-[protein] + ATP = O-phospho-L-threonyl-[protein] + ADP + H(+)</text>
        <dbReference type="Rhea" id="RHEA:46608"/>
        <dbReference type="Rhea" id="RHEA-COMP:11060"/>
        <dbReference type="Rhea" id="RHEA-COMP:11605"/>
        <dbReference type="ChEBI" id="CHEBI:15378"/>
        <dbReference type="ChEBI" id="CHEBI:30013"/>
        <dbReference type="ChEBI" id="CHEBI:30616"/>
        <dbReference type="ChEBI" id="CHEBI:61977"/>
        <dbReference type="ChEBI" id="CHEBI:456216"/>
        <dbReference type="EC" id="2.7.11.1"/>
    </reaction>
</comment>
<dbReference type="CDD" id="cd14132">
    <property type="entry name" value="STKc_CK2_alpha"/>
    <property type="match status" value="1"/>
</dbReference>
<comment type="caution">
    <text evidence="10">The sequence shown here is derived from an EMBL/GenBank/DDBJ whole genome shotgun (WGS) entry which is preliminary data.</text>
</comment>
<comment type="catalytic activity">
    <reaction evidence="8">
        <text>L-seryl-[protein] + ATP = O-phospho-L-seryl-[protein] + ADP + H(+)</text>
        <dbReference type="Rhea" id="RHEA:17989"/>
        <dbReference type="Rhea" id="RHEA-COMP:9863"/>
        <dbReference type="Rhea" id="RHEA-COMP:11604"/>
        <dbReference type="ChEBI" id="CHEBI:15378"/>
        <dbReference type="ChEBI" id="CHEBI:29999"/>
        <dbReference type="ChEBI" id="CHEBI:30616"/>
        <dbReference type="ChEBI" id="CHEBI:83421"/>
        <dbReference type="ChEBI" id="CHEBI:456216"/>
        <dbReference type="EC" id="2.7.11.1"/>
    </reaction>
</comment>
<keyword evidence="5" id="KW-0418">Kinase</keyword>
<dbReference type="InterPro" id="IPR011009">
    <property type="entry name" value="Kinase-like_dom_sf"/>
</dbReference>
<sequence>MCGGPNIIKLLDVVRDPDSLTPCLIFEHVENADAKVLYPTLSDRDIRHYTFELLRALDYAHSNGIMHRDVKPLNVAIDPATKSLRLLDWGLADFYHPDQRYSSRVASRYYKGPELLVGMTRYDYSLDVWSLGCMLAGMVFRRHPFFKGADNYDQLDRIARVLGTEKLVEYVERYQQELDPDVQAALGEHPGQAWSEFVTPENQHLVSDEAIDLIDRMLVYDHASRILPSEAMKHPYFESPGRPGHG</sequence>
<evidence type="ECO:0000313" key="10">
    <source>
        <dbReference type="EMBL" id="CAK0896741.1"/>
    </source>
</evidence>
<dbReference type="InterPro" id="IPR045216">
    <property type="entry name" value="CK2_alpha"/>
</dbReference>
<dbReference type="Pfam" id="PF00069">
    <property type="entry name" value="Pkinase"/>
    <property type="match status" value="1"/>
</dbReference>
<dbReference type="EC" id="2.7.11.1" evidence="1"/>
<evidence type="ECO:0000256" key="2">
    <source>
        <dbReference type="ARBA" id="ARBA00022527"/>
    </source>
</evidence>
<keyword evidence="6" id="KW-0067">ATP-binding</keyword>
<keyword evidence="11" id="KW-1185">Reference proteome</keyword>
<protein>
    <recommendedName>
        <fullName evidence="1">non-specific serine/threonine protein kinase</fullName>
        <ecNumber evidence="1">2.7.11.1</ecNumber>
    </recommendedName>
</protein>
<evidence type="ECO:0000256" key="7">
    <source>
        <dbReference type="ARBA" id="ARBA00047899"/>
    </source>
</evidence>
<evidence type="ECO:0000259" key="9">
    <source>
        <dbReference type="PROSITE" id="PS50011"/>
    </source>
</evidence>
<evidence type="ECO:0000256" key="4">
    <source>
        <dbReference type="ARBA" id="ARBA00022741"/>
    </source>
</evidence>
<dbReference type="PANTHER" id="PTHR24054:SF0">
    <property type="entry name" value="CASEIN KINASE II SUBUNIT ALPHA"/>
    <property type="match status" value="1"/>
</dbReference>
<evidence type="ECO:0000256" key="1">
    <source>
        <dbReference type="ARBA" id="ARBA00012513"/>
    </source>
</evidence>
<evidence type="ECO:0000256" key="3">
    <source>
        <dbReference type="ARBA" id="ARBA00022679"/>
    </source>
</evidence>
<dbReference type="InterPro" id="IPR000719">
    <property type="entry name" value="Prot_kinase_dom"/>
</dbReference>
<organism evidence="10 11">
    <name type="scientific">Prorocentrum cordatum</name>
    <dbReference type="NCBI Taxonomy" id="2364126"/>
    <lineage>
        <taxon>Eukaryota</taxon>
        <taxon>Sar</taxon>
        <taxon>Alveolata</taxon>
        <taxon>Dinophyceae</taxon>
        <taxon>Prorocentrales</taxon>
        <taxon>Prorocentraceae</taxon>
        <taxon>Prorocentrum</taxon>
    </lineage>
</organism>
<accession>A0ABN9XB28</accession>
<keyword evidence="4" id="KW-0547">Nucleotide-binding</keyword>
<name>A0ABN9XB28_9DINO</name>
<gene>
    <name evidence="10" type="ORF">PCOR1329_LOCUS75117</name>
</gene>
<dbReference type="SMART" id="SM00220">
    <property type="entry name" value="S_TKc"/>
    <property type="match status" value="1"/>
</dbReference>
<evidence type="ECO:0000313" key="11">
    <source>
        <dbReference type="Proteomes" id="UP001189429"/>
    </source>
</evidence>
<keyword evidence="2" id="KW-0723">Serine/threonine-protein kinase</keyword>
<dbReference type="SUPFAM" id="SSF56112">
    <property type="entry name" value="Protein kinase-like (PK-like)"/>
    <property type="match status" value="1"/>
</dbReference>
<evidence type="ECO:0000256" key="8">
    <source>
        <dbReference type="ARBA" id="ARBA00048679"/>
    </source>
</evidence>